<gene>
    <name evidence="1" type="ORF">DZ860_11290</name>
</gene>
<dbReference type="AlphaFoldDB" id="A0A3A6QE52"/>
<sequence length="71" mass="8128">MYIWETSVQLNNFERNAPRACKFLIELGFPKFDKCIPGDSVSTAVKFRLISNWYPALGHGQIIQPNSLVEK</sequence>
<keyword evidence="2" id="KW-1185">Reference proteome</keyword>
<name>A0A3A6QE52_9VIBR</name>
<reference evidence="1 2" key="1">
    <citation type="submission" date="2018-08" db="EMBL/GenBank/DDBJ databases">
        <title>Vibrio isolated from the Eastern China Marginal Seas.</title>
        <authorList>
            <person name="Li Y."/>
        </authorList>
    </citation>
    <scope>NUCLEOTIDE SEQUENCE [LARGE SCALE GENOMIC DNA]</scope>
    <source>
        <strain evidence="1 2">BEI233</strain>
    </source>
</reference>
<accession>A0A3A6QE52</accession>
<dbReference type="RefSeq" id="WP_120031315.1">
    <property type="nucleotide sequence ID" value="NZ_QVMU01000009.1"/>
</dbReference>
<comment type="caution">
    <text evidence="1">The sequence shown here is derived from an EMBL/GenBank/DDBJ whole genome shotgun (WGS) entry which is preliminary data.</text>
</comment>
<dbReference type="Proteomes" id="UP000273252">
    <property type="component" value="Unassembled WGS sequence"/>
</dbReference>
<evidence type="ECO:0000313" key="2">
    <source>
        <dbReference type="Proteomes" id="UP000273252"/>
    </source>
</evidence>
<dbReference type="EMBL" id="QVMU01000009">
    <property type="protein sequence ID" value="RJX70912.1"/>
    <property type="molecule type" value="Genomic_DNA"/>
</dbReference>
<proteinExistence type="predicted"/>
<organism evidence="1 2">
    <name type="scientific">Vibrio sinensis</name>
    <dbReference type="NCBI Taxonomy" id="2302434"/>
    <lineage>
        <taxon>Bacteria</taxon>
        <taxon>Pseudomonadati</taxon>
        <taxon>Pseudomonadota</taxon>
        <taxon>Gammaproteobacteria</taxon>
        <taxon>Vibrionales</taxon>
        <taxon>Vibrionaceae</taxon>
        <taxon>Vibrio</taxon>
    </lineage>
</organism>
<evidence type="ECO:0000313" key="1">
    <source>
        <dbReference type="EMBL" id="RJX70912.1"/>
    </source>
</evidence>
<protein>
    <submittedName>
        <fullName evidence="1">Uncharacterized protein</fullName>
    </submittedName>
</protein>